<dbReference type="EMBL" id="CAJNIZ010034125">
    <property type="protein sequence ID" value="CAE7550474.1"/>
    <property type="molecule type" value="Genomic_DNA"/>
</dbReference>
<evidence type="ECO:0000256" key="4">
    <source>
        <dbReference type="ARBA" id="ARBA00024334"/>
    </source>
</evidence>
<evidence type="ECO:0000256" key="3">
    <source>
        <dbReference type="ARBA" id="ARBA00022837"/>
    </source>
</evidence>
<dbReference type="PANTHER" id="PTHR24348">
    <property type="entry name" value="SERINE/THREONINE-PROTEIN KINASE UNC-51-RELATED"/>
    <property type="match status" value="1"/>
</dbReference>
<dbReference type="OrthoDB" id="26525at2759"/>
<gene>
    <name evidence="8" type="primary">ssp2</name>
    <name evidence="8" type="ORF">SPIL2461_LOCUS14627</name>
</gene>
<dbReference type="GO" id="GO:0043226">
    <property type="term" value="C:organelle"/>
    <property type="evidence" value="ECO:0007669"/>
    <property type="project" value="UniProtKB-ARBA"/>
</dbReference>
<evidence type="ECO:0000256" key="1">
    <source>
        <dbReference type="ARBA" id="ARBA00005253"/>
    </source>
</evidence>
<dbReference type="InterPro" id="IPR018247">
    <property type="entry name" value="EF_Hand_1_Ca_BS"/>
</dbReference>
<dbReference type="CDD" id="cd00051">
    <property type="entry name" value="EFh"/>
    <property type="match status" value="1"/>
</dbReference>
<dbReference type="FunFam" id="1.10.238.10:FF:000178">
    <property type="entry name" value="Calmodulin-2 A"/>
    <property type="match status" value="1"/>
</dbReference>
<dbReference type="Pfam" id="PF13499">
    <property type="entry name" value="EF-hand_7"/>
    <property type="match status" value="2"/>
</dbReference>
<dbReference type="InterPro" id="IPR045269">
    <property type="entry name" value="Atg1-like"/>
</dbReference>
<dbReference type="GO" id="GO:0005737">
    <property type="term" value="C:cytoplasm"/>
    <property type="evidence" value="ECO:0007669"/>
    <property type="project" value="TreeGrafter"/>
</dbReference>
<dbReference type="SUPFAM" id="SSF56112">
    <property type="entry name" value="Protein kinase-like (PK-like)"/>
    <property type="match status" value="1"/>
</dbReference>
<dbReference type="AlphaFoldDB" id="A0A812TTC6"/>
<dbReference type="SUPFAM" id="SSF47473">
    <property type="entry name" value="EF-hand"/>
    <property type="match status" value="1"/>
</dbReference>
<comment type="similarity">
    <text evidence="1">Belongs to the centrin family.</text>
</comment>
<feature type="region of interest" description="Disordered" evidence="5">
    <location>
        <begin position="1"/>
        <end position="24"/>
    </location>
</feature>
<sequence>MPGRRGSDPAAPAPPGAAASGAPREFNVQPTCSQRLGSTGHQVALTVTCPDNQFWSTAILWGPGLLGKQMGLLHPDNTSSIFQHFQRRDEIGSPAQVRGTIAETIFEQACVADGYSMPAGCIKVMLENESVKYATCLFNLSRQPQYFGLLKATATRTKGDSLSEFVLPSPVPRSAATGAGAGACIEPGAAPSSARCPANCVFPTLQFSPRSRCSEQKAQKFELVDWGWNTYEIRLQEIFMEYDKDNSGALEVEEFRALLRDFNEGREPTEEEHAFMMKLSDKDGDGRISLGELHYALRAWHSYRHMDDSLLRLFAEFDFDESGHLSVVELERLLTAMNGGKPVPRHEVYRVMQEADTLGDRVIHRAELLGAISAWYGNVDRKDTDIPSLLREALSRTIQEAECTATWELLGFGSAGKVFKAKQKRDDKEVALKVMQCLDEEMLRIRCGEFNVLRTLRHPHIVNVLNFWTSDNQAVLAMELHSQSNLQQVVRRSSSLDELTAKSLFQMLLEAVDFLHQKRIIHRDVKPENILVSDDMKSLWLADFNAAHSLLEGGALSMTFTAEFAAPEVLRGQTHAEAADVWSCGLPFVCSVFDGLVAFCIISSFFIRLLAF</sequence>
<proteinExistence type="inferred from homology"/>
<keyword evidence="2" id="KW-0677">Repeat</keyword>
<evidence type="ECO:0000313" key="9">
    <source>
        <dbReference type="Proteomes" id="UP000649617"/>
    </source>
</evidence>
<evidence type="ECO:0000256" key="5">
    <source>
        <dbReference type="SAM" id="MobiDB-lite"/>
    </source>
</evidence>
<keyword evidence="9" id="KW-1185">Reference proteome</keyword>
<dbReference type="InterPro" id="IPR002048">
    <property type="entry name" value="EF_hand_dom"/>
</dbReference>
<dbReference type="GO" id="GO:0004674">
    <property type="term" value="F:protein serine/threonine kinase activity"/>
    <property type="evidence" value="ECO:0007669"/>
    <property type="project" value="InterPro"/>
</dbReference>
<feature type="domain" description="EF-hand" evidence="7">
    <location>
        <begin position="268"/>
        <end position="303"/>
    </location>
</feature>
<feature type="domain" description="EF-hand" evidence="7">
    <location>
        <begin position="230"/>
        <end position="265"/>
    </location>
</feature>
<dbReference type="InterPro" id="IPR000719">
    <property type="entry name" value="Prot_kinase_dom"/>
</dbReference>
<feature type="domain" description="Protein kinase" evidence="6">
    <location>
        <begin position="404"/>
        <end position="612"/>
    </location>
</feature>
<dbReference type="GO" id="GO:0010506">
    <property type="term" value="P:regulation of autophagy"/>
    <property type="evidence" value="ECO:0007669"/>
    <property type="project" value="InterPro"/>
</dbReference>
<protein>
    <submittedName>
        <fullName evidence="8">Ssp2 protein</fullName>
    </submittedName>
</protein>
<dbReference type="Gene3D" id="1.10.510.10">
    <property type="entry name" value="Transferase(Phosphotransferase) domain 1"/>
    <property type="match status" value="1"/>
</dbReference>
<dbReference type="InterPro" id="IPR008271">
    <property type="entry name" value="Ser/Thr_kinase_AS"/>
</dbReference>
<dbReference type="GO" id="GO:0005524">
    <property type="term" value="F:ATP binding"/>
    <property type="evidence" value="ECO:0007669"/>
    <property type="project" value="InterPro"/>
</dbReference>
<dbReference type="Gene3D" id="1.10.238.10">
    <property type="entry name" value="EF-hand"/>
    <property type="match status" value="1"/>
</dbReference>
<organism evidence="8 9">
    <name type="scientific">Symbiodinium pilosum</name>
    <name type="common">Dinoflagellate</name>
    <dbReference type="NCBI Taxonomy" id="2952"/>
    <lineage>
        <taxon>Eukaryota</taxon>
        <taxon>Sar</taxon>
        <taxon>Alveolata</taxon>
        <taxon>Dinophyceae</taxon>
        <taxon>Suessiales</taxon>
        <taxon>Symbiodiniaceae</taxon>
        <taxon>Symbiodinium</taxon>
    </lineage>
</organism>
<dbReference type="Pfam" id="PF00069">
    <property type="entry name" value="Pkinase"/>
    <property type="match status" value="1"/>
</dbReference>
<dbReference type="SMART" id="SM00220">
    <property type="entry name" value="S_TKc"/>
    <property type="match status" value="1"/>
</dbReference>
<name>A0A812TTC6_SYMPI</name>
<dbReference type="GO" id="GO:0005509">
    <property type="term" value="F:calcium ion binding"/>
    <property type="evidence" value="ECO:0007669"/>
    <property type="project" value="InterPro"/>
</dbReference>
<dbReference type="PROSITE" id="PS00108">
    <property type="entry name" value="PROTEIN_KINASE_ST"/>
    <property type="match status" value="1"/>
</dbReference>
<keyword evidence="3" id="KW-0106">Calcium</keyword>
<dbReference type="InterPro" id="IPR011992">
    <property type="entry name" value="EF-hand-dom_pair"/>
</dbReference>
<comment type="caution">
    <text evidence="8">The sequence shown here is derived from an EMBL/GenBank/DDBJ whole genome shotgun (WGS) entry which is preliminary data.</text>
</comment>
<dbReference type="SMART" id="SM00054">
    <property type="entry name" value="EFh"/>
    <property type="match status" value="4"/>
</dbReference>
<reference evidence="8" key="1">
    <citation type="submission" date="2021-02" db="EMBL/GenBank/DDBJ databases">
        <authorList>
            <person name="Dougan E. K."/>
            <person name="Rhodes N."/>
            <person name="Thang M."/>
            <person name="Chan C."/>
        </authorList>
    </citation>
    <scope>NUCLEOTIDE SEQUENCE</scope>
</reference>
<evidence type="ECO:0000259" key="6">
    <source>
        <dbReference type="PROSITE" id="PS50011"/>
    </source>
</evidence>
<comment type="similarity">
    <text evidence="4">Belongs to the protein kinase superfamily. Ser/Thr protein kinase family. CDPK subfamily.</text>
</comment>
<evidence type="ECO:0000256" key="2">
    <source>
        <dbReference type="ARBA" id="ARBA00022737"/>
    </source>
</evidence>
<accession>A0A812TTC6</accession>
<dbReference type="PROSITE" id="PS50011">
    <property type="entry name" value="PROTEIN_KINASE_DOM"/>
    <property type="match status" value="1"/>
</dbReference>
<evidence type="ECO:0000313" key="8">
    <source>
        <dbReference type="EMBL" id="CAE7550474.1"/>
    </source>
</evidence>
<dbReference type="Proteomes" id="UP000649617">
    <property type="component" value="Unassembled WGS sequence"/>
</dbReference>
<evidence type="ECO:0000259" key="7">
    <source>
        <dbReference type="PROSITE" id="PS50222"/>
    </source>
</evidence>
<dbReference type="PROSITE" id="PS00018">
    <property type="entry name" value="EF_HAND_1"/>
    <property type="match status" value="3"/>
</dbReference>
<dbReference type="CDD" id="cd00180">
    <property type="entry name" value="PKc"/>
    <property type="match status" value="1"/>
</dbReference>
<dbReference type="PANTHER" id="PTHR24348:SF68">
    <property type="entry name" value="SERINE_THREONINE-PROTEIN KINASE ATG1C"/>
    <property type="match status" value="1"/>
</dbReference>
<feature type="domain" description="EF-hand" evidence="7">
    <location>
        <begin position="305"/>
        <end position="340"/>
    </location>
</feature>
<dbReference type="PROSITE" id="PS50222">
    <property type="entry name" value="EF_HAND_2"/>
    <property type="match status" value="3"/>
</dbReference>
<dbReference type="InterPro" id="IPR011009">
    <property type="entry name" value="Kinase-like_dom_sf"/>
</dbReference>